<keyword evidence="1" id="KW-0418">Kinase</keyword>
<dbReference type="AlphaFoldDB" id="A0A7X3FFJ8"/>
<dbReference type="Gene3D" id="1.10.510.10">
    <property type="entry name" value="Transferase(Phosphotransferase) domain 1"/>
    <property type="match status" value="1"/>
</dbReference>
<dbReference type="InterPro" id="IPR011009">
    <property type="entry name" value="Kinase-like_dom_sf"/>
</dbReference>
<name>A0A7X3FFJ8_9BACL</name>
<keyword evidence="2" id="KW-1185">Reference proteome</keyword>
<protein>
    <submittedName>
        <fullName evidence="1">Serine/threonine protein kinase</fullName>
    </submittedName>
</protein>
<organism evidence="1 2">
    <name type="scientific">Paenibacillus lutrae</name>
    <dbReference type="NCBI Taxonomy" id="2078573"/>
    <lineage>
        <taxon>Bacteria</taxon>
        <taxon>Bacillati</taxon>
        <taxon>Bacillota</taxon>
        <taxon>Bacilli</taxon>
        <taxon>Bacillales</taxon>
        <taxon>Paenibacillaceae</taxon>
        <taxon>Paenibacillus</taxon>
    </lineage>
</organism>
<dbReference type="OrthoDB" id="529320at2"/>
<dbReference type="InterPro" id="IPR052396">
    <property type="entry name" value="Meiotic_Drive_Suppr_Kinase"/>
</dbReference>
<dbReference type="SUPFAM" id="SSF56112">
    <property type="entry name" value="Protein kinase-like (PK-like)"/>
    <property type="match status" value="1"/>
</dbReference>
<sequence>MDAWIERVERELLPGIDFVSEDPHEPVVVRRLPGEWKLVGTGNYAAVTAHPDLPDLVVKVYAPGRAGWKQEVEVYRRLGEHPAYSRCYYASEPYLILKRLNGVTLYECFRKGVRIPQQVIHDIEDARDYARRLGLKPQDLHGKNVMLESGRGKIVDVSDFLDENPDQMWEDMKKAYYKLYLPFIYRNPFPLPNSILNGIRKSYRWLRRRPS</sequence>
<gene>
    <name evidence="1" type="ORF">EDM21_03895</name>
</gene>
<dbReference type="RefSeq" id="WP_157333077.1">
    <property type="nucleotide sequence ID" value="NZ_RHLK01000002.1"/>
</dbReference>
<keyword evidence="1" id="KW-0808">Transferase</keyword>
<dbReference type="PANTHER" id="PTHR37171:SF1">
    <property type="entry name" value="SERINE_THREONINE-PROTEIN KINASE YRZF-RELATED"/>
    <property type="match status" value="1"/>
</dbReference>
<evidence type="ECO:0000313" key="1">
    <source>
        <dbReference type="EMBL" id="MVO98667.1"/>
    </source>
</evidence>
<accession>A0A7X3FFJ8</accession>
<proteinExistence type="predicted"/>
<dbReference type="GO" id="GO:0004674">
    <property type="term" value="F:protein serine/threonine kinase activity"/>
    <property type="evidence" value="ECO:0007669"/>
    <property type="project" value="UniProtKB-KW"/>
</dbReference>
<comment type="caution">
    <text evidence="1">The sequence shown here is derived from an EMBL/GenBank/DDBJ whole genome shotgun (WGS) entry which is preliminary data.</text>
</comment>
<dbReference type="PANTHER" id="PTHR37171">
    <property type="entry name" value="SERINE/THREONINE-PROTEIN KINASE YRZF-RELATED"/>
    <property type="match status" value="1"/>
</dbReference>
<reference evidence="1 2" key="1">
    <citation type="journal article" date="2019" name="Microorganisms">
        <title>Paenibacillus lutrae sp. nov., A Chitinolytic Species Isolated from A River Otter in Castril Natural Park, Granada, Spain.</title>
        <authorList>
            <person name="Rodriguez M."/>
            <person name="Reina J.C."/>
            <person name="Bejar V."/>
            <person name="Llamas I."/>
        </authorList>
    </citation>
    <scope>NUCLEOTIDE SEQUENCE [LARGE SCALE GENOMIC DNA]</scope>
    <source>
        <strain evidence="1 2">N10</strain>
    </source>
</reference>
<dbReference type="Proteomes" id="UP000490800">
    <property type="component" value="Unassembled WGS sequence"/>
</dbReference>
<evidence type="ECO:0000313" key="2">
    <source>
        <dbReference type="Proteomes" id="UP000490800"/>
    </source>
</evidence>
<keyword evidence="1" id="KW-0723">Serine/threonine-protein kinase</keyword>
<dbReference type="EMBL" id="RHLK01000002">
    <property type="protein sequence ID" value="MVO98667.1"/>
    <property type="molecule type" value="Genomic_DNA"/>
</dbReference>